<feature type="transmembrane region" description="Helical" evidence="9">
    <location>
        <begin position="6"/>
        <end position="26"/>
    </location>
</feature>
<keyword evidence="11" id="KW-1185">Reference proteome</keyword>
<evidence type="ECO:0000256" key="7">
    <source>
        <dbReference type="PIRSR" id="PIRSR602401-1"/>
    </source>
</evidence>
<evidence type="ECO:0000256" key="5">
    <source>
        <dbReference type="ARBA" id="ARBA00023004"/>
    </source>
</evidence>
<dbReference type="SUPFAM" id="SSF48264">
    <property type="entry name" value="Cytochrome P450"/>
    <property type="match status" value="1"/>
</dbReference>
<keyword evidence="2 7" id="KW-0349">Heme</keyword>
<evidence type="ECO:0000256" key="2">
    <source>
        <dbReference type="ARBA" id="ARBA00022617"/>
    </source>
</evidence>
<evidence type="ECO:0000313" key="11">
    <source>
        <dbReference type="Proteomes" id="UP001457282"/>
    </source>
</evidence>
<reference evidence="10 11" key="1">
    <citation type="journal article" date="2023" name="G3 (Bethesda)">
        <title>A chromosome-length genome assembly and annotation of blackberry (Rubus argutus, cv. 'Hillquist').</title>
        <authorList>
            <person name="Bruna T."/>
            <person name="Aryal R."/>
            <person name="Dudchenko O."/>
            <person name="Sargent D.J."/>
            <person name="Mead D."/>
            <person name="Buti M."/>
            <person name="Cavallini A."/>
            <person name="Hytonen T."/>
            <person name="Andres J."/>
            <person name="Pham M."/>
            <person name="Weisz D."/>
            <person name="Mascagni F."/>
            <person name="Usai G."/>
            <person name="Natali L."/>
            <person name="Bassil N."/>
            <person name="Fernandez G.E."/>
            <person name="Lomsadze A."/>
            <person name="Armour M."/>
            <person name="Olukolu B."/>
            <person name="Poorten T."/>
            <person name="Britton C."/>
            <person name="Davik J."/>
            <person name="Ashrafi H."/>
            <person name="Aiden E.L."/>
            <person name="Borodovsky M."/>
            <person name="Worthington M."/>
        </authorList>
    </citation>
    <scope>NUCLEOTIDE SEQUENCE [LARGE SCALE GENOMIC DNA]</scope>
    <source>
        <strain evidence="10">PI 553951</strain>
    </source>
</reference>
<evidence type="ECO:0000256" key="8">
    <source>
        <dbReference type="RuleBase" id="RU000461"/>
    </source>
</evidence>
<keyword evidence="5 7" id="KW-0408">Iron</keyword>
<evidence type="ECO:0000256" key="1">
    <source>
        <dbReference type="ARBA" id="ARBA00010617"/>
    </source>
</evidence>
<dbReference type="PROSITE" id="PS00086">
    <property type="entry name" value="CYTOCHROME_P450"/>
    <property type="match status" value="1"/>
</dbReference>
<dbReference type="InterPro" id="IPR001128">
    <property type="entry name" value="Cyt_P450"/>
</dbReference>
<proteinExistence type="inferred from homology"/>
<accession>A0AAW1XTS2</accession>
<dbReference type="PANTHER" id="PTHR47947:SF49">
    <property type="entry name" value="CYTOCHROME P450 FAMILY PROTEIN"/>
    <property type="match status" value="1"/>
</dbReference>
<keyword evidence="4 8" id="KW-0560">Oxidoreductase</keyword>
<keyword evidence="9" id="KW-0472">Membrane</keyword>
<dbReference type="PRINTS" id="PR00385">
    <property type="entry name" value="P450"/>
</dbReference>
<evidence type="ECO:0000256" key="3">
    <source>
        <dbReference type="ARBA" id="ARBA00022723"/>
    </source>
</evidence>
<evidence type="ECO:0000256" key="6">
    <source>
        <dbReference type="ARBA" id="ARBA00023033"/>
    </source>
</evidence>
<keyword evidence="9" id="KW-0812">Transmembrane</keyword>
<protein>
    <recommendedName>
        <fullName evidence="12">Cytochrome P450</fullName>
    </recommendedName>
</protein>
<dbReference type="PANTHER" id="PTHR47947">
    <property type="entry name" value="CYTOCHROME P450 82C3-RELATED"/>
    <property type="match status" value="1"/>
</dbReference>
<feature type="transmembrane region" description="Helical" evidence="9">
    <location>
        <begin position="234"/>
        <end position="252"/>
    </location>
</feature>
<dbReference type="GO" id="GO:0004497">
    <property type="term" value="F:monooxygenase activity"/>
    <property type="evidence" value="ECO:0007669"/>
    <property type="project" value="UniProtKB-KW"/>
</dbReference>
<dbReference type="CDD" id="cd20654">
    <property type="entry name" value="CYP82"/>
    <property type="match status" value="1"/>
</dbReference>
<dbReference type="InterPro" id="IPR017972">
    <property type="entry name" value="Cyt_P450_CS"/>
</dbReference>
<dbReference type="GO" id="GO:0005506">
    <property type="term" value="F:iron ion binding"/>
    <property type="evidence" value="ECO:0007669"/>
    <property type="project" value="InterPro"/>
</dbReference>
<dbReference type="GO" id="GO:0020037">
    <property type="term" value="F:heme binding"/>
    <property type="evidence" value="ECO:0007669"/>
    <property type="project" value="InterPro"/>
</dbReference>
<dbReference type="InterPro" id="IPR036396">
    <property type="entry name" value="Cyt_P450_sf"/>
</dbReference>
<dbReference type="PRINTS" id="PR00463">
    <property type="entry name" value="EP450I"/>
</dbReference>
<dbReference type="AlphaFoldDB" id="A0AAW1XTS2"/>
<keyword evidence="3 7" id="KW-0479">Metal-binding</keyword>
<evidence type="ECO:0008006" key="12">
    <source>
        <dbReference type="Google" id="ProtNLM"/>
    </source>
</evidence>
<dbReference type="GO" id="GO:0016705">
    <property type="term" value="F:oxidoreductase activity, acting on paired donors, with incorporation or reduction of molecular oxygen"/>
    <property type="evidence" value="ECO:0007669"/>
    <property type="project" value="InterPro"/>
</dbReference>
<comment type="similarity">
    <text evidence="1 8">Belongs to the cytochrome P450 family.</text>
</comment>
<keyword evidence="6 8" id="KW-0503">Monooxygenase</keyword>
<evidence type="ECO:0000313" key="10">
    <source>
        <dbReference type="EMBL" id="KAK9940133.1"/>
    </source>
</evidence>
<dbReference type="Pfam" id="PF00067">
    <property type="entry name" value="p450"/>
    <property type="match status" value="1"/>
</dbReference>
<name>A0AAW1XTS2_RUBAR</name>
<dbReference type="InterPro" id="IPR002401">
    <property type="entry name" value="Cyt_P450_E_grp-I"/>
</dbReference>
<evidence type="ECO:0000256" key="9">
    <source>
        <dbReference type="SAM" id="Phobius"/>
    </source>
</evidence>
<dbReference type="Proteomes" id="UP001457282">
    <property type="component" value="Unassembled WGS sequence"/>
</dbReference>
<dbReference type="InterPro" id="IPR050651">
    <property type="entry name" value="Plant_Cytochrome_P450_Monoox"/>
</dbReference>
<organism evidence="10 11">
    <name type="scientific">Rubus argutus</name>
    <name type="common">Southern blackberry</name>
    <dbReference type="NCBI Taxonomy" id="59490"/>
    <lineage>
        <taxon>Eukaryota</taxon>
        <taxon>Viridiplantae</taxon>
        <taxon>Streptophyta</taxon>
        <taxon>Embryophyta</taxon>
        <taxon>Tracheophyta</taxon>
        <taxon>Spermatophyta</taxon>
        <taxon>Magnoliopsida</taxon>
        <taxon>eudicotyledons</taxon>
        <taxon>Gunneridae</taxon>
        <taxon>Pentapetalae</taxon>
        <taxon>rosids</taxon>
        <taxon>fabids</taxon>
        <taxon>Rosales</taxon>
        <taxon>Rosaceae</taxon>
        <taxon>Rosoideae</taxon>
        <taxon>Rosoideae incertae sedis</taxon>
        <taxon>Rubus</taxon>
    </lineage>
</organism>
<feature type="binding site" description="axial binding residue" evidence="7">
    <location>
        <position position="470"/>
    </location>
    <ligand>
        <name>heme</name>
        <dbReference type="ChEBI" id="CHEBI:30413"/>
    </ligand>
    <ligandPart>
        <name>Fe</name>
        <dbReference type="ChEBI" id="CHEBI:18248"/>
    </ligandPart>
</feature>
<evidence type="ECO:0000256" key="4">
    <source>
        <dbReference type="ARBA" id="ARBA00023002"/>
    </source>
</evidence>
<dbReference type="EMBL" id="JBEDUW010000003">
    <property type="protein sequence ID" value="KAK9940133.1"/>
    <property type="molecule type" value="Genomic_DNA"/>
</dbReference>
<dbReference type="Gene3D" id="1.10.630.10">
    <property type="entry name" value="Cytochrome P450"/>
    <property type="match status" value="1"/>
</dbReference>
<keyword evidence="9" id="KW-1133">Transmembrane helix</keyword>
<gene>
    <name evidence="10" type="ORF">M0R45_016807</name>
</gene>
<comment type="caution">
    <text evidence="10">The sequence shown here is derived from an EMBL/GenBank/DDBJ whole genome shotgun (WGS) entry which is preliminary data.</text>
</comment>
<sequence length="534" mass="60038">MLFLIPYLNNITVGWLAIIMASYCLISRIWSAPKGKTAPQAKGAWPIFGHLPLLGGSTKPPHIILGSMADKYGPVFTVRLGMHPSLVVSSSVVAKECFTIKDTSLSSRPKMAVIEHIGYNYAMFGFAPYGPYWREMRKITSLEFLTNRRLELLKHIRVSEVSTFLKEMYKTWSTGTNEKKGSDGDQVLVELKQWFGDLTLNVILRMVAGKRYSVATDDKEKKEARQVQKALREFFYFVGLFLVGDAIPYLRWLDIGGHEKAIKKTGKELDAIVGTWVEEHKRKRTLEGYCIGEQDFIDTMLSVLEGADLGGFDADTINKATSLNLIVGGSDTTMVTLTWAIALLLNNHHKLKRAQDELDAEIGRERTVSESDMSKLVYIQAIVKETLRLYPAAPLSAPHEFTEDCTIGGYNVLKGTRLITNIWKIQTDPKMWPDNPLEFKPERFLTTHKDVDVRGQHFELIPFGSGRRACPGLSFGIQMVQFTLASFLHAFQISTPSNNINAPIDMTESFGLTNIKATPLEVLIKPRLSHNVYK</sequence>
<dbReference type="FunFam" id="1.10.630.10:FF:000026">
    <property type="entry name" value="Cytochrome P450 82C4"/>
    <property type="match status" value="1"/>
</dbReference>
<comment type="cofactor">
    <cofactor evidence="7">
        <name>heme</name>
        <dbReference type="ChEBI" id="CHEBI:30413"/>
    </cofactor>
</comment>